<sequence>MPPAHSPGWEDRAVAWLLDHCPPDYRTYGAWRRHPLALAWLADRHLDGQVSAMRQAYREVRVELGDDLPATALAEVIEQLEREGLRLVAAKRAAGLVLEALRGTVFVPRL</sequence>
<dbReference type="EMBL" id="VFMN01000001">
    <property type="protein sequence ID" value="TQJ10577.1"/>
    <property type="molecule type" value="Genomic_DNA"/>
</dbReference>
<reference evidence="1 2" key="1">
    <citation type="submission" date="2019-06" db="EMBL/GenBank/DDBJ databases">
        <title>Sequencing the genomes of 1000 actinobacteria strains.</title>
        <authorList>
            <person name="Klenk H.-P."/>
        </authorList>
    </citation>
    <scope>NUCLEOTIDE SEQUENCE [LARGE SCALE GENOMIC DNA]</scope>
    <source>
        <strain evidence="1 2">DSM 18607</strain>
    </source>
</reference>
<evidence type="ECO:0000313" key="2">
    <source>
        <dbReference type="Proteomes" id="UP000317893"/>
    </source>
</evidence>
<keyword evidence="2" id="KW-1185">Reference proteome</keyword>
<evidence type="ECO:0000313" key="1">
    <source>
        <dbReference type="EMBL" id="TQJ10577.1"/>
    </source>
</evidence>
<dbReference type="Proteomes" id="UP000317893">
    <property type="component" value="Unassembled WGS sequence"/>
</dbReference>
<dbReference type="AlphaFoldDB" id="A0A542E5I8"/>
<protein>
    <submittedName>
        <fullName evidence="1">Uncharacterized protein</fullName>
    </submittedName>
</protein>
<proteinExistence type="predicted"/>
<name>A0A542E5I8_9MICO</name>
<organism evidence="1 2">
    <name type="scientific">Lapillicoccus jejuensis</name>
    <dbReference type="NCBI Taxonomy" id="402171"/>
    <lineage>
        <taxon>Bacteria</taxon>
        <taxon>Bacillati</taxon>
        <taxon>Actinomycetota</taxon>
        <taxon>Actinomycetes</taxon>
        <taxon>Micrococcales</taxon>
        <taxon>Intrasporangiaceae</taxon>
        <taxon>Lapillicoccus</taxon>
    </lineage>
</organism>
<comment type="caution">
    <text evidence="1">The sequence shown here is derived from an EMBL/GenBank/DDBJ whole genome shotgun (WGS) entry which is preliminary data.</text>
</comment>
<gene>
    <name evidence="1" type="ORF">FB458_3706</name>
</gene>
<accession>A0A542E5I8</accession>